<feature type="region of interest" description="Disordered" evidence="1">
    <location>
        <begin position="1"/>
        <end position="30"/>
    </location>
</feature>
<proteinExistence type="predicted"/>
<sequence length="262" mass="28013">MKRLYYADASPTPPSPPQNPSYGYPQDGDRSIGKLPTTLGAYWHHMITEEFMAVIEGAGLEPDENNLHQLADIFEDFRSRATASEQYKLAAEAAANRAEASANGVVTETAAKILEIQQAGNTQIAAIEAKESDVQDDITSALQQMESALSDYIDQLQAEGSSQSVAVVQQAQSLLAQIQSYASQAQSAANAAAAQTREEIINSVVLTTEQTLSDTAKSQARTNIGVLSAVEAYLVGIFKELCLENGVTQAEIDAIEAQQNAS</sequence>
<reference evidence="2" key="1">
    <citation type="journal article" date="2021" name="Proc. Natl. Acad. Sci. U.S.A.">
        <title>A Catalog of Tens of Thousands of Viruses from Human Metagenomes Reveals Hidden Associations with Chronic Diseases.</title>
        <authorList>
            <person name="Tisza M.J."/>
            <person name="Buck C.B."/>
        </authorList>
    </citation>
    <scope>NUCLEOTIDE SEQUENCE</scope>
    <source>
        <strain evidence="2">CtigT3</strain>
    </source>
</reference>
<organism evidence="2">
    <name type="scientific">Siphoviridae sp. ctigT3</name>
    <dbReference type="NCBI Taxonomy" id="2826434"/>
    <lineage>
        <taxon>Viruses</taxon>
        <taxon>Duplodnaviria</taxon>
        <taxon>Heunggongvirae</taxon>
        <taxon>Uroviricota</taxon>
        <taxon>Caudoviricetes</taxon>
    </lineage>
</organism>
<dbReference type="EMBL" id="BK014981">
    <property type="protein sequence ID" value="DAD85415.1"/>
    <property type="molecule type" value="Genomic_DNA"/>
</dbReference>
<evidence type="ECO:0000313" key="2">
    <source>
        <dbReference type="EMBL" id="DAD85415.1"/>
    </source>
</evidence>
<evidence type="ECO:0000256" key="1">
    <source>
        <dbReference type="SAM" id="MobiDB-lite"/>
    </source>
</evidence>
<accession>A0A8S5MTL4</accession>
<name>A0A8S5MTL4_9CAUD</name>
<protein>
    <submittedName>
        <fullName evidence="2">Uncharacterized protein</fullName>
    </submittedName>
</protein>